<dbReference type="EMBL" id="JAXQNO010000010">
    <property type="protein sequence ID" value="KAK4790085.1"/>
    <property type="molecule type" value="Genomic_DNA"/>
</dbReference>
<dbReference type="InterPro" id="IPR016162">
    <property type="entry name" value="Ald_DH_N"/>
</dbReference>
<comment type="caution">
    <text evidence="6">The sequence shown here is derived from an EMBL/GenBank/DDBJ whole genome shotgun (WGS) entry which is preliminary data.</text>
</comment>
<dbReference type="FunFam" id="3.40.50.300:FF:001335">
    <property type="entry name" value="DNA mismatch repair protein"/>
    <property type="match status" value="1"/>
</dbReference>
<keyword evidence="7" id="KW-1185">Reference proteome</keyword>
<dbReference type="InterPro" id="IPR027417">
    <property type="entry name" value="P-loop_NTPase"/>
</dbReference>
<proteinExistence type="inferred from homology"/>
<accession>A0AAN7R6E7</accession>
<sequence length="651" mass="71065">MTAHWRSNGSAETTHFKEPEVKYTKLFINGEFVDSIKGRTFETVDPRNGEVIATVAEGEKEDVDAAVKAARRAFDHGPWPRMPGSQRSRLMVKFAELVEQHVEELAALDCVDAGKLFFWGKLVDIPSGAGMLRYYAGAADKVHGEVLKSSRSLHAYTLKEPIGVVGHIIPWNFPTSMFFMKVAPALAAGCTMVVKPAEQTPLSALFYAHLAKQVKMFGTLVKGLQIALDMLTLLMKDKRLGLSLTKIFKLPTVEGHDGVNKLLAQVNAAIDSDFPNYQNHDVMDSNVDTLLAIIEVFVEKSTEWSAIIYAINCIDVLRSFTVTATSSCGAMSRPTILPHSKTMGSAQGSNVPILKITGLWHPYALGESGGQPVPNDMLLGDGFHPRILLLTGPNMGGKSTLLRATCLAVVLAQLGCYVPCETCALSPVDIIFTRLGATDRIMSGESTFFVECSETASILQNATEDSLVILDELGRGTSTFDGYAIAYAVLRHLVEKVNCRLLFATHYHPLTKEFGSHPRVILQHMACALPLNPSTPYGKPDQELVFLYRLASGPCPESYGLQVAAMAGIPEKVVVSASRAACVMKRSIGQSFMSSEQRVMFSSLHEEWLRTLLILSKNGEGRNGGGGGGDDDDVLDTLFCMWHEMKSLCQR</sequence>
<gene>
    <name evidence="6" type="ORF">SAY86_017389</name>
</gene>
<reference evidence="6 7" key="1">
    <citation type="journal article" date="2023" name="Hortic Res">
        <title>Pangenome of water caltrop reveals structural variations and asymmetric subgenome divergence after allopolyploidization.</title>
        <authorList>
            <person name="Zhang X."/>
            <person name="Chen Y."/>
            <person name="Wang L."/>
            <person name="Yuan Y."/>
            <person name="Fang M."/>
            <person name="Shi L."/>
            <person name="Lu R."/>
            <person name="Comes H.P."/>
            <person name="Ma Y."/>
            <person name="Chen Y."/>
            <person name="Huang G."/>
            <person name="Zhou Y."/>
            <person name="Zheng Z."/>
            <person name="Qiu Y."/>
        </authorList>
    </citation>
    <scope>NUCLEOTIDE SEQUENCE [LARGE SCALE GENOMIC DNA]</scope>
    <source>
        <strain evidence="6">F231</strain>
    </source>
</reference>
<feature type="domain" description="DNA mismatch repair proteins mutS family" evidence="5">
    <location>
        <begin position="466"/>
        <end position="482"/>
    </location>
</feature>
<dbReference type="GO" id="GO:0032301">
    <property type="term" value="C:MutSalpha complex"/>
    <property type="evidence" value="ECO:0007669"/>
    <property type="project" value="TreeGrafter"/>
</dbReference>
<organism evidence="6 7">
    <name type="scientific">Trapa natans</name>
    <name type="common">Water chestnut</name>
    <dbReference type="NCBI Taxonomy" id="22666"/>
    <lineage>
        <taxon>Eukaryota</taxon>
        <taxon>Viridiplantae</taxon>
        <taxon>Streptophyta</taxon>
        <taxon>Embryophyta</taxon>
        <taxon>Tracheophyta</taxon>
        <taxon>Spermatophyta</taxon>
        <taxon>Magnoliopsida</taxon>
        <taxon>eudicotyledons</taxon>
        <taxon>Gunneridae</taxon>
        <taxon>Pentapetalae</taxon>
        <taxon>rosids</taxon>
        <taxon>malvids</taxon>
        <taxon>Myrtales</taxon>
        <taxon>Lythraceae</taxon>
        <taxon>Trapa</taxon>
    </lineage>
</organism>
<dbReference type="SUPFAM" id="SSF53720">
    <property type="entry name" value="ALDH-like"/>
    <property type="match status" value="1"/>
</dbReference>
<evidence type="ECO:0000256" key="3">
    <source>
        <dbReference type="ARBA" id="ARBA00022840"/>
    </source>
</evidence>
<dbReference type="InterPro" id="IPR016161">
    <property type="entry name" value="Ald_DH/histidinol_DH"/>
</dbReference>
<evidence type="ECO:0000256" key="1">
    <source>
        <dbReference type="ARBA" id="ARBA00006271"/>
    </source>
</evidence>
<dbReference type="GO" id="GO:0005524">
    <property type="term" value="F:ATP binding"/>
    <property type="evidence" value="ECO:0007669"/>
    <property type="project" value="UniProtKB-KW"/>
</dbReference>
<dbReference type="SUPFAM" id="SSF52540">
    <property type="entry name" value="P-loop containing nucleoside triphosphate hydrolases"/>
    <property type="match status" value="1"/>
</dbReference>
<evidence type="ECO:0000259" key="5">
    <source>
        <dbReference type="PROSITE" id="PS00486"/>
    </source>
</evidence>
<dbReference type="GO" id="GO:0140664">
    <property type="term" value="F:ATP-dependent DNA damage sensor activity"/>
    <property type="evidence" value="ECO:0007669"/>
    <property type="project" value="InterPro"/>
</dbReference>
<dbReference type="PANTHER" id="PTHR11361:SF148">
    <property type="entry name" value="DNA MISMATCH REPAIR PROTEIN MSH6"/>
    <property type="match status" value="1"/>
</dbReference>
<dbReference type="PROSITE" id="PS00486">
    <property type="entry name" value="DNA_MISMATCH_REPAIR_2"/>
    <property type="match status" value="1"/>
</dbReference>
<evidence type="ECO:0000256" key="4">
    <source>
        <dbReference type="ARBA" id="ARBA00023125"/>
    </source>
</evidence>
<dbReference type="InterPro" id="IPR015590">
    <property type="entry name" value="Aldehyde_DH_dom"/>
</dbReference>
<dbReference type="Pfam" id="PF00171">
    <property type="entry name" value="Aldedh"/>
    <property type="match status" value="1"/>
</dbReference>
<dbReference type="GO" id="GO:0030983">
    <property type="term" value="F:mismatched DNA binding"/>
    <property type="evidence" value="ECO:0007669"/>
    <property type="project" value="InterPro"/>
</dbReference>
<dbReference type="PANTHER" id="PTHR11361">
    <property type="entry name" value="DNA MISMATCH REPAIR PROTEIN MUTS FAMILY MEMBER"/>
    <property type="match status" value="1"/>
</dbReference>
<keyword evidence="3" id="KW-0067">ATP-binding</keyword>
<dbReference type="CDD" id="cd03286">
    <property type="entry name" value="ABC_MSH6_euk"/>
    <property type="match status" value="1"/>
</dbReference>
<dbReference type="FunFam" id="3.40.605.10:FF:000050">
    <property type="entry name" value="Aldehyde dehydrogenase, mitochondrial"/>
    <property type="match status" value="1"/>
</dbReference>
<dbReference type="Pfam" id="PF00488">
    <property type="entry name" value="MutS_V"/>
    <property type="match status" value="1"/>
</dbReference>
<dbReference type="GO" id="GO:0006298">
    <property type="term" value="P:mismatch repair"/>
    <property type="evidence" value="ECO:0007669"/>
    <property type="project" value="InterPro"/>
</dbReference>
<comment type="similarity">
    <text evidence="1">Belongs to the DNA mismatch repair MutS family.</text>
</comment>
<dbReference type="InterPro" id="IPR045076">
    <property type="entry name" value="MutS"/>
</dbReference>
<dbReference type="InterPro" id="IPR000432">
    <property type="entry name" value="DNA_mismatch_repair_MutS_C"/>
</dbReference>
<dbReference type="Gene3D" id="3.40.50.300">
    <property type="entry name" value="P-loop containing nucleotide triphosphate hydrolases"/>
    <property type="match status" value="1"/>
</dbReference>
<dbReference type="AlphaFoldDB" id="A0AAN7R6E7"/>
<dbReference type="SMART" id="SM00534">
    <property type="entry name" value="MUTSac"/>
    <property type="match status" value="1"/>
</dbReference>
<keyword evidence="2" id="KW-0547">Nucleotide-binding</keyword>
<dbReference type="GO" id="GO:0016491">
    <property type="term" value="F:oxidoreductase activity"/>
    <property type="evidence" value="ECO:0007669"/>
    <property type="project" value="InterPro"/>
</dbReference>
<name>A0AAN7R6E7_TRANT</name>
<evidence type="ECO:0000313" key="7">
    <source>
        <dbReference type="Proteomes" id="UP001346149"/>
    </source>
</evidence>
<evidence type="ECO:0000256" key="2">
    <source>
        <dbReference type="ARBA" id="ARBA00022741"/>
    </source>
</evidence>
<dbReference type="Proteomes" id="UP001346149">
    <property type="component" value="Unassembled WGS sequence"/>
</dbReference>
<evidence type="ECO:0000313" key="6">
    <source>
        <dbReference type="EMBL" id="KAK4790085.1"/>
    </source>
</evidence>
<protein>
    <recommendedName>
        <fullName evidence="5">DNA mismatch repair proteins mutS family domain-containing protein</fullName>
    </recommendedName>
</protein>
<keyword evidence="4" id="KW-0238">DNA-binding</keyword>
<dbReference type="Gene3D" id="3.40.605.10">
    <property type="entry name" value="Aldehyde Dehydrogenase, Chain A, domain 1"/>
    <property type="match status" value="1"/>
</dbReference>